<name>A0A381V478_9ZZZZ</name>
<dbReference type="EMBL" id="UINC01007814">
    <property type="protein sequence ID" value="SVA35199.1"/>
    <property type="molecule type" value="Genomic_DNA"/>
</dbReference>
<keyword evidence="1" id="KW-1133">Transmembrane helix</keyword>
<sequence>MRKLVHNRQFFFLSFRAEKVCTMAVKERKGIKKQKRQGSFIREYNYEITIVVLIALGIFLLVEDLEIKHYMYLGLRWFLFSIGDIIKGIRDNVILLLEKDLFELSDLVGISLILFALHLAAKRWRDREIERYSELSTCPKCGGKLQRVQRTPKQKIISFFYVAQVKHYSCRECEFKGIKMSKKT</sequence>
<proteinExistence type="predicted"/>
<organism evidence="2">
    <name type="scientific">marine metagenome</name>
    <dbReference type="NCBI Taxonomy" id="408172"/>
    <lineage>
        <taxon>unclassified sequences</taxon>
        <taxon>metagenomes</taxon>
        <taxon>ecological metagenomes</taxon>
    </lineage>
</organism>
<feature type="transmembrane region" description="Helical" evidence="1">
    <location>
        <begin position="44"/>
        <end position="62"/>
    </location>
</feature>
<protein>
    <submittedName>
        <fullName evidence="2">Uncharacterized protein</fullName>
    </submittedName>
</protein>
<feature type="transmembrane region" description="Helical" evidence="1">
    <location>
        <begin position="101"/>
        <end position="121"/>
    </location>
</feature>
<accession>A0A381V478</accession>
<gene>
    <name evidence="2" type="ORF">METZ01_LOCUS88053</name>
</gene>
<reference evidence="2" key="1">
    <citation type="submission" date="2018-05" db="EMBL/GenBank/DDBJ databases">
        <authorList>
            <person name="Lanie J.A."/>
            <person name="Ng W.-L."/>
            <person name="Kazmierczak K.M."/>
            <person name="Andrzejewski T.M."/>
            <person name="Davidsen T.M."/>
            <person name="Wayne K.J."/>
            <person name="Tettelin H."/>
            <person name="Glass J.I."/>
            <person name="Rusch D."/>
            <person name="Podicherti R."/>
            <person name="Tsui H.-C.T."/>
            <person name="Winkler M.E."/>
        </authorList>
    </citation>
    <scope>NUCLEOTIDE SEQUENCE</scope>
</reference>
<evidence type="ECO:0000256" key="1">
    <source>
        <dbReference type="SAM" id="Phobius"/>
    </source>
</evidence>
<keyword evidence="1" id="KW-0812">Transmembrane</keyword>
<keyword evidence="1" id="KW-0472">Membrane</keyword>
<dbReference type="AlphaFoldDB" id="A0A381V478"/>
<evidence type="ECO:0000313" key="2">
    <source>
        <dbReference type="EMBL" id="SVA35199.1"/>
    </source>
</evidence>